<evidence type="ECO:0000256" key="9">
    <source>
        <dbReference type="SAM" id="MobiDB-lite"/>
    </source>
</evidence>
<evidence type="ECO:0000256" key="1">
    <source>
        <dbReference type="ARBA" id="ARBA00004370"/>
    </source>
</evidence>
<keyword evidence="4" id="KW-0812">Transmembrane</keyword>
<keyword evidence="3" id="KW-0808">Transferase</keyword>
<feature type="region of interest" description="Disordered" evidence="9">
    <location>
        <begin position="18"/>
        <end position="48"/>
    </location>
</feature>
<evidence type="ECO:0000259" key="10">
    <source>
        <dbReference type="Pfam" id="PF01553"/>
    </source>
</evidence>
<dbReference type="EMBL" id="FN648427">
    <property type="protein sequence ID" value="CBJ31349.1"/>
    <property type="molecule type" value="Genomic_DNA"/>
</dbReference>
<dbReference type="GO" id="GO:0006629">
    <property type="term" value="P:lipid metabolic process"/>
    <property type="evidence" value="ECO:0007669"/>
    <property type="project" value="UniProtKB-KW"/>
</dbReference>
<dbReference type="EMBL" id="FN649741">
    <property type="protein sequence ID" value="CBJ31349.1"/>
    <property type="molecule type" value="Genomic_DNA"/>
</dbReference>
<comment type="similarity">
    <text evidence="2">Belongs to the 1-acyl-sn-glycerol-3-phosphate acyltransferase family.</text>
</comment>
<dbReference type="AlphaFoldDB" id="D7FT83"/>
<evidence type="ECO:0000313" key="11">
    <source>
        <dbReference type="EMBL" id="CBJ31349.1"/>
    </source>
</evidence>
<dbReference type="InterPro" id="IPR002123">
    <property type="entry name" value="Plipid/glycerol_acylTrfase"/>
</dbReference>
<dbReference type="PANTHER" id="PTHR23063:SF52">
    <property type="entry name" value="LYSOPHOSPHATIDYLCHOLINE ACYLTRANSFERASE"/>
    <property type="match status" value="1"/>
</dbReference>
<dbReference type="eggNOG" id="KOG4666">
    <property type="taxonomic scope" value="Eukaryota"/>
</dbReference>
<gene>
    <name evidence="11" type="ORF">Esi_0246_0022</name>
</gene>
<keyword evidence="6" id="KW-0443">Lipid metabolism</keyword>
<name>D7FT83_ECTSI</name>
<comment type="subcellular location">
    <subcellularLocation>
        <location evidence="1">Membrane</location>
    </subcellularLocation>
</comment>
<dbReference type="STRING" id="2880.D7FT83"/>
<dbReference type="OrthoDB" id="206085at2759"/>
<keyword evidence="5" id="KW-1133">Transmembrane helix</keyword>
<dbReference type="Pfam" id="PF01553">
    <property type="entry name" value="Acyltransferase"/>
    <property type="match status" value="1"/>
</dbReference>
<keyword evidence="7" id="KW-0472">Membrane</keyword>
<dbReference type="Proteomes" id="UP000002630">
    <property type="component" value="Linkage Group LG16"/>
</dbReference>
<evidence type="ECO:0000256" key="8">
    <source>
        <dbReference type="ARBA" id="ARBA00023315"/>
    </source>
</evidence>
<dbReference type="GO" id="GO:0016746">
    <property type="term" value="F:acyltransferase activity"/>
    <property type="evidence" value="ECO:0007669"/>
    <property type="project" value="UniProtKB-KW"/>
</dbReference>
<dbReference type="GO" id="GO:0016020">
    <property type="term" value="C:membrane"/>
    <property type="evidence" value="ECO:0007669"/>
    <property type="project" value="UniProtKB-SubCell"/>
</dbReference>
<proteinExistence type="inferred from homology"/>
<evidence type="ECO:0000256" key="5">
    <source>
        <dbReference type="ARBA" id="ARBA00022989"/>
    </source>
</evidence>
<keyword evidence="8" id="KW-0012">Acyltransferase</keyword>
<dbReference type="PANTHER" id="PTHR23063">
    <property type="entry name" value="PHOSPHOLIPID ACYLTRANSFERASE"/>
    <property type="match status" value="1"/>
</dbReference>
<organism evidence="11 12">
    <name type="scientific">Ectocarpus siliculosus</name>
    <name type="common">Brown alga</name>
    <name type="synonym">Conferva siliculosa</name>
    <dbReference type="NCBI Taxonomy" id="2880"/>
    <lineage>
        <taxon>Eukaryota</taxon>
        <taxon>Sar</taxon>
        <taxon>Stramenopiles</taxon>
        <taxon>Ochrophyta</taxon>
        <taxon>PX clade</taxon>
        <taxon>Phaeophyceae</taxon>
        <taxon>Ectocarpales</taxon>
        <taxon>Ectocarpaceae</taxon>
        <taxon>Ectocarpus</taxon>
    </lineage>
</organism>
<evidence type="ECO:0000313" key="12">
    <source>
        <dbReference type="Proteomes" id="UP000002630"/>
    </source>
</evidence>
<feature type="domain" description="Phospholipid/glycerol acyltransferase" evidence="10">
    <location>
        <begin position="54"/>
        <end position="91"/>
    </location>
</feature>
<feature type="region of interest" description="Disordered" evidence="9">
    <location>
        <begin position="205"/>
        <end position="264"/>
    </location>
</feature>
<accession>D7FT83</accession>
<dbReference type="InParanoid" id="D7FT83"/>
<keyword evidence="12" id="KW-1185">Reference proteome</keyword>
<evidence type="ECO:0000256" key="3">
    <source>
        <dbReference type="ARBA" id="ARBA00022679"/>
    </source>
</evidence>
<evidence type="ECO:0000256" key="4">
    <source>
        <dbReference type="ARBA" id="ARBA00022692"/>
    </source>
</evidence>
<dbReference type="SUPFAM" id="SSF69593">
    <property type="entry name" value="Glycerol-3-phosphate (1)-acyltransferase"/>
    <property type="match status" value="1"/>
</dbReference>
<evidence type="ECO:0000256" key="7">
    <source>
        <dbReference type="ARBA" id="ARBA00023136"/>
    </source>
</evidence>
<evidence type="ECO:0000256" key="2">
    <source>
        <dbReference type="ARBA" id="ARBA00008655"/>
    </source>
</evidence>
<reference evidence="11 12" key="1">
    <citation type="journal article" date="2010" name="Nature">
        <title>The Ectocarpus genome and the independent evolution of multicellularity in brown algae.</title>
        <authorList>
            <person name="Cock J.M."/>
            <person name="Sterck L."/>
            <person name="Rouze P."/>
            <person name="Scornet D."/>
            <person name="Allen A.E."/>
            <person name="Amoutzias G."/>
            <person name="Anthouard V."/>
            <person name="Artiguenave F."/>
            <person name="Aury J.M."/>
            <person name="Badger J.H."/>
            <person name="Beszteri B."/>
            <person name="Billiau K."/>
            <person name="Bonnet E."/>
            <person name="Bothwell J.H."/>
            <person name="Bowler C."/>
            <person name="Boyen C."/>
            <person name="Brownlee C."/>
            <person name="Carrano C.J."/>
            <person name="Charrier B."/>
            <person name="Cho G.Y."/>
            <person name="Coelho S.M."/>
            <person name="Collen J."/>
            <person name="Corre E."/>
            <person name="Da Silva C."/>
            <person name="Delage L."/>
            <person name="Delaroque N."/>
            <person name="Dittami S.M."/>
            <person name="Doulbeau S."/>
            <person name="Elias M."/>
            <person name="Farnham G."/>
            <person name="Gachon C.M."/>
            <person name="Gschloessl B."/>
            <person name="Heesch S."/>
            <person name="Jabbari K."/>
            <person name="Jubin C."/>
            <person name="Kawai H."/>
            <person name="Kimura K."/>
            <person name="Kloareg B."/>
            <person name="Kupper F.C."/>
            <person name="Lang D."/>
            <person name="Le Bail A."/>
            <person name="Leblanc C."/>
            <person name="Lerouge P."/>
            <person name="Lohr M."/>
            <person name="Lopez P.J."/>
            <person name="Martens C."/>
            <person name="Maumus F."/>
            <person name="Michel G."/>
            <person name="Miranda-Saavedra D."/>
            <person name="Morales J."/>
            <person name="Moreau H."/>
            <person name="Motomura T."/>
            <person name="Nagasato C."/>
            <person name="Napoli C.A."/>
            <person name="Nelson D.R."/>
            <person name="Nyvall-Collen P."/>
            <person name="Peters A.F."/>
            <person name="Pommier C."/>
            <person name="Potin P."/>
            <person name="Poulain J."/>
            <person name="Quesneville H."/>
            <person name="Read B."/>
            <person name="Rensing S.A."/>
            <person name="Ritter A."/>
            <person name="Rousvoal S."/>
            <person name="Samanta M."/>
            <person name="Samson G."/>
            <person name="Schroeder D.C."/>
            <person name="Segurens B."/>
            <person name="Strittmatter M."/>
            <person name="Tonon T."/>
            <person name="Tregear J.W."/>
            <person name="Valentin K."/>
            <person name="von Dassow P."/>
            <person name="Yamagishi T."/>
            <person name="Van de Peer Y."/>
            <person name="Wincker P."/>
        </authorList>
    </citation>
    <scope>NUCLEOTIDE SEQUENCE [LARGE SCALE GENOMIC DNA]</scope>
    <source>
        <strain evidence="12">Ec32 / CCAP1310/4</strain>
    </source>
</reference>
<evidence type="ECO:0000256" key="6">
    <source>
        <dbReference type="ARBA" id="ARBA00023098"/>
    </source>
</evidence>
<sequence>MFGEEALANGGIFATAASQQQEPAPEGEALSSNADGAAKSKPTVAEGNWARGWRGNPLLLFPEGTTSNGSCLLRFKTGVFAGGVPVHPVTVKYEARRFSPAFESIYFPVHAFRSLAEPAHHVTVEYLPRFVPTPEQRADRTLYAKAVQRVFCEAMDLPAVEAGYAEKTLYHTYLRKQFQGHPWGRLALLLPAPDRHKAKLLGSRAGCRAGEGGDRGPSAEGTGGGGGGDVGHEAACSAAVGPDDSSIGDGVGGQSSIRRRTGKA</sequence>
<protein>
    <recommendedName>
        <fullName evidence="10">Phospholipid/glycerol acyltransferase domain-containing protein</fullName>
    </recommendedName>
</protein>